<gene>
    <name evidence="2" type="ORF">KY5_6642</name>
</gene>
<dbReference type="Gene3D" id="3.30.750.24">
    <property type="entry name" value="STAS domain"/>
    <property type="match status" value="1"/>
</dbReference>
<name>A0A291QIP0_9ACTN</name>
<reference evidence="2 3" key="1">
    <citation type="submission" date="2017-08" db="EMBL/GenBank/DDBJ databases">
        <title>Complete Genome Sequence of Streptomyces formicae KY5, the formicamycin producer.</title>
        <authorList>
            <person name="Holmes N.A."/>
            <person name="Devine R."/>
            <person name="Qin Z."/>
            <person name="Seipke R.F."/>
            <person name="Wilkinson B."/>
            <person name="Hutchings M.I."/>
        </authorList>
    </citation>
    <scope>NUCLEOTIDE SEQUENCE [LARGE SCALE GENOMIC DNA]</scope>
    <source>
        <strain evidence="2 3">KY5</strain>
    </source>
</reference>
<dbReference type="EMBL" id="CP022685">
    <property type="protein sequence ID" value="ATL31660.1"/>
    <property type="molecule type" value="Genomic_DNA"/>
</dbReference>
<organism evidence="2 3">
    <name type="scientific">Streptomyces formicae</name>
    <dbReference type="NCBI Taxonomy" id="1616117"/>
    <lineage>
        <taxon>Bacteria</taxon>
        <taxon>Bacillati</taxon>
        <taxon>Actinomycetota</taxon>
        <taxon>Actinomycetes</taxon>
        <taxon>Kitasatosporales</taxon>
        <taxon>Streptomycetaceae</taxon>
        <taxon>Streptomyces</taxon>
    </lineage>
</organism>
<accession>A0A291QIP0</accession>
<dbReference type="AlphaFoldDB" id="A0A291QIP0"/>
<evidence type="ECO:0000313" key="3">
    <source>
        <dbReference type="Proteomes" id="UP000221011"/>
    </source>
</evidence>
<dbReference type="CDD" id="cd07043">
    <property type="entry name" value="STAS_anti-anti-sigma_factors"/>
    <property type="match status" value="1"/>
</dbReference>
<dbReference type="InterPro" id="IPR002645">
    <property type="entry name" value="STAS_dom"/>
</dbReference>
<sequence length="109" mass="11874">MLFPYQVTSHLVVPVEDIIDIANAPGLRVEFTRLVERTSARSVIIDLRPAVLTLAGVEVLEDTHAAAVHRSLPLGVSAPHRLARKVLHLTGADRLFPVHPDLPTALQPP</sequence>
<evidence type="ECO:0000313" key="2">
    <source>
        <dbReference type="EMBL" id="ATL31660.1"/>
    </source>
</evidence>
<dbReference type="KEGG" id="sfk:KY5_6642"/>
<dbReference type="Pfam" id="PF01740">
    <property type="entry name" value="STAS"/>
    <property type="match status" value="1"/>
</dbReference>
<dbReference type="SUPFAM" id="SSF52091">
    <property type="entry name" value="SpoIIaa-like"/>
    <property type="match status" value="1"/>
</dbReference>
<dbReference type="InterPro" id="IPR036513">
    <property type="entry name" value="STAS_dom_sf"/>
</dbReference>
<dbReference type="RefSeq" id="WP_098245738.1">
    <property type="nucleotide sequence ID" value="NZ_CP022685.1"/>
</dbReference>
<evidence type="ECO:0000259" key="1">
    <source>
        <dbReference type="Pfam" id="PF01740"/>
    </source>
</evidence>
<proteinExistence type="predicted"/>
<feature type="domain" description="STAS" evidence="1">
    <location>
        <begin position="7"/>
        <end position="105"/>
    </location>
</feature>
<dbReference type="Proteomes" id="UP000221011">
    <property type="component" value="Chromosome"/>
</dbReference>
<keyword evidence="3" id="KW-1185">Reference proteome</keyword>
<protein>
    <recommendedName>
        <fullName evidence="1">STAS domain-containing protein</fullName>
    </recommendedName>
</protein>